<dbReference type="EMBL" id="CAJVPM010012304">
    <property type="protein sequence ID" value="CAG8587354.1"/>
    <property type="molecule type" value="Genomic_DNA"/>
</dbReference>
<name>A0ACA9MGF8_9GLOM</name>
<organism evidence="1 2">
    <name type="scientific">Scutellospora calospora</name>
    <dbReference type="NCBI Taxonomy" id="85575"/>
    <lineage>
        <taxon>Eukaryota</taxon>
        <taxon>Fungi</taxon>
        <taxon>Fungi incertae sedis</taxon>
        <taxon>Mucoromycota</taxon>
        <taxon>Glomeromycotina</taxon>
        <taxon>Glomeromycetes</taxon>
        <taxon>Diversisporales</taxon>
        <taxon>Gigasporaceae</taxon>
        <taxon>Scutellospora</taxon>
    </lineage>
</organism>
<reference evidence="1" key="1">
    <citation type="submission" date="2021-06" db="EMBL/GenBank/DDBJ databases">
        <authorList>
            <person name="Kallberg Y."/>
            <person name="Tangrot J."/>
            <person name="Rosling A."/>
        </authorList>
    </citation>
    <scope>NUCLEOTIDE SEQUENCE</scope>
    <source>
        <strain evidence="1">AU212A</strain>
    </source>
</reference>
<sequence>QSNAKCSSKSTGFACIQKDPHTLHYLKQYPFTETPLLKKVQTPAVGQPADFFKIGSREFSF</sequence>
<dbReference type="Proteomes" id="UP000789860">
    <property type="component" value="Unassembled WGS sequence"/>
</dbReference>
<gene>
    <name evidence="1" type="ORF">SCALOS_LOCUS6444</name>
</gene>
<keyword evidence="2" id="KW-1185">Reference proteome</keyword>
<accession>A0ACA9MGF8</accession>
<comment type="caution">
    <text evidence="1">The sequence shown here is derived from an EMBL/GenBank/DDBJ whole genome shotgun (WGS) entry which is preliminary data.</text>
</comment>
<evidence type="ECO:0000313" key="1">
    <source>
        <dbReference type="EMBL" id="CAG8587354.1"/>
    </source>
</evidence>
<proteinExistence type="predicted"/>
<protein>
    <submittedName>
        <fullName evidence="1">10713_t:CDS:1</fullName>
    </submittedName>
</protein>
<feature type="non-terminal residue" evidence="1">
    <location>
        <position position="1"/>
    </location>
</feature>
<evidence type="ECO:0000313" key="2">
    <source>
        <dbReference type="Proteomes" id="UP000789860"/>
    </source>
</evidence>